<reference evidence="5" key="1">
    <citation type="submission" date="2020-08" db="EMBL/GenBank/DDBJ databases">
        <title>Spodoptera exigua strain:BAW_Kor-Di-RS1 Genome sequencing and assembly.</title>
        <authorList>
            <person name="Kim J."/>
            <person name="Nam H.Y."/>
            <person name="Kwon M."/>
            <person name="Choi J.H."/>
            <person name="Cho S.R."/>
            <person name="Kim G.-H."/>
        </authorList>
    </citation>
    <scope>NUCLEOTIDE SEQUENCE</scope>
    <source>
        <strain evidence="5">BAW_Kor-Di-RS1</strain>
        <tissue evidence="5">Whole-body</tissue>
    </source>
</reference>
<dbReference type="EMBL" id="JACKWZ010001025">
    <property type="protein sequence ID" value="KAF9404282.1"/>
    <property type="molecule type" value="Genomic_DNA"/>
</dbReference>
<feature type="domain" description="NADP-dependent oxidoreductase" evidence="3">
    <location>
        <begin position="155"/>
        <end position="454"/>
    </location>
</feature>
<gene>
    <name evidence="5" type="ORF">HW555_014422</name>
</gene>
<dbReference type="PANTHER" id="PTHR43364:SF4">
    <property type="entry name" value="NAD(P)-LINKED OXIDOREDUCTASE SUPERFAMILY PROTEIN"/>
    <property type="match status" value="1"/>
</dbReference>
<dbReference type="Proteomes" id="UP000648187">
    <property type="component" value="Unassembled WGS sequence"/>
</dbReference>
<evidence type="ECO:0000259" key="4">
    <source>
        <dbReference type="Pfam" id="PF17974"/>
    </source>
</evidence>
<dbReference type="Gene3D" id="2.60.120.260">
    <property type="entry name" value="Galactose-binding domain-like"/>
    <property type="match status" value="1"/>
</dbReference>
<evidence type="ECO:0000313" key="6">
    <source>
        <dbReference type="Proteomes" id="UP000648187"/>
    </source>
</evidence>
<accession>A0A835L1H4</accession>
<dbReference type="InterPro" id="IPR050523">
    <property type="entry name" value="AKR_Detox_Biosynth"/>
</dbReference>
<comment type="similarity">
    <text evidence="2">Belongs to the aldo/keto reductase family. Aldo/keto reductase 2 subfamily.</text>
</comment>
<sequence>QSRICTTKFNAVRIVERQTDVINIDSKTLIKQDFEDTQAVGLFPFVKGQAGNWSLKAHKQGAGLMLQTTPQTITFEPGKKYLIRFDYQTDGKDIFSAGYITGEYTTPKDLTKVGEILPTSADGKTKKYEVEITGSSNGDTTFGIYTTGGMEVSQLCLGAMGFGDPNSGFHEWVLEEEESKKVIKQALDLGINFFDTANVYSYGASERILGNALNEYANRDEIVVATKLFTTMKKDVPNSGGLSRKEIFHQIDASLERLGMDYVDLYIIHRWDYNTPIEETMEALHDVVKSGKARYIGASAMFAWQFAKAQAVAEKNGWTKFVSMQDHLNLLYREEEREMLPLCEDQKIAVTPYSPLASGRLTRDWGAHTKRFETDTTAMSKYDTTEKQDRIIVERVAEVAKKRGVERVQVALAWLLQKEPVVAPIIGATKESHLTQAMPALDLILTEDEVSFLEEPYVPHVIVGHK</sequence>
<dbReference type="InterPro" id="IPR023210">
    <property type="entry name" value="NADP_OxRdtase_dom"/>
</dbReference>
<dbReference type="Pfam" id="PF00248">
    <property type="entry name" value="Aldo_ket_red"/>
    <property type="match status" value="1"/>
</dbReference>
<evidence type="ECO:0000256" key="1">
    <source>
        <dbReference type="ARBA" id="ARBA00023002"/>
    </source>
</evidence>
<evidence type="ECO:0000313" key="5">
    <source>
        <dbReference type="EMBL" id="KAF9404282.1"/>
    </source>
</evidence>
<evidence type="ECO:0000259" key="3">
    <source>
        <dbReference type="Pfam" id="PF00248"/>
    </source>
</evidence>
<evidence type="ECO:0008006" key="7">
    <source>
        <dbReference type="Google" id="ProtNLM"/>
    </source>
</evidence>
<dbReference type="Pfam" id="PF17974">
    <property type="entry name" value="GalBD_like"/>
    <property type="match status" value="1"/>
</dbReference>
<proteinExistence type="inferred from homology"/>
<comment type="caution">
    <text evidence="5">The sequence shown here is derived from an EMBL/GenBank/DDBJ whole genome shotgun (WGS) entry which is preliminary data.</text>
</comment>
<dbReference type="InterPro" id="IPR036812">
    <property type="entry name" value="NAD(P)_OxRdtase_dom_sf"/>
</dbReference>
<keyword evidence="1" id="KW-0560">Oxidoreductase</keyword>
<dbReference type="SUPFAM" id="SSF51430">
    <property type="entry name" value="NAD(P)-linked oxidoreductase"/>
    <property type="match status" value="1"/>
</dbReference>
<feature type="non-terminal residue" evidence="5">
    <location>
        <position position="466"/>
    </location>
</feature>
<dbReference type="AlphaFoldDB" id="A0A835L1H4"/>
<evidence type="ECO:0000256" key="2">
    <source>
        <dbReference type="ARBA" id="ARBA00038157"/>
    </source>
</evidence>
<feature type="domain" description="Endo-alpha-N-acetylgalactosaminidase" evidence="4">
    <location>
        <begin position="51"/>
        <end position="148"/>
    </location>
</feature>
<name>A0A835L1H4_SPOEX</name>
<dbReference type="GO" id="GO:0016491">
    <property type="term" value="F:oxidoreductase activity"/>
    <property type="evidence" value="ECO:0007669"/>
    <property type="project" value="UniProtKB-KW"/>
</dbReference>
<dbReference type="InterPro" id="IPR040502">
    <property type="entry name" value="GH101_dom-6"/>
</dbReference>
<dbReference type="PANTHER" id="PTHR43364">
    <property type="entry name" value="NADH-SPECIFIC METHYLGLYOXAL REDUCTASE-RELATED"/>
    <property type="match status" value="1"/>
</dbReference>
<keyword evidence="6" id="KW-1185">Reference proteome</keyword>
<dbReference type="CDD" id="cd19079">
    <property type="entry name" value="AKR_EcYajO-like"/>
    <property type="match status" value="1"/>
</dbReference>
<dbReference type="Gene3D" id="3.20.20.100">
    <property type="entry name" value="NADP-dependent oxidoreductase domain"/>
    <property type="match status" value="1"/>
</dbReference>
<dbReference type="GO" id="GO:0005829">
    <property type="term" value="C:cytosol"/>
    <property type="evidence" value="ECO:0007669"/>
    <property type="project" value="TreeGrafter"/>
</dbReference>
<organism evidence="5 6">
    <name type="scientific">Spodoptera exigua</name>
    <name type="common">Beet armyworm</name>
    <name type="synonym">Noctua fulgens</name>
    <dbReference type="NCBI Taxonomy" id="7107"/>
    <lineage>
        <taxon>Eukaryota</taxon>
        <taxon>Metazoa</taxon>
        <taxon>Ecdysozoa</taxon>
        <taxon>Arthropoda</taxon>
        <taxon>Hexapoda</taxon>
        <taxon>Insecta</taxon>
        <taxon>Pterygota</taxon>
        <taxon>Neoptera</taxon>
        <taxon>Endopterygota</taxon>
        <taxon>Lepidoptera</taxon>
        <taxon>Glossata</taxon>
        <taxon>Ditrysia</taxon>
        <taxon>Noctuoidea</taxon>
        <taxon>Noctuidae</taxon>
        <taxon>Amphipyrinae</taxon>
        <taxon>Spodoptera</taxon>
    </lineage>
</organism>
<dbReference type="FunFam" id="3.20.20.100:FF:000004">
    <property type="entry name" value="Oxidoreductase, aldo/keto reductase"/>
    <property type="match status" value="1"/>
</dbReference>
<protein>
    <recommendedName>
        <fullName evidence="7">Aldo/keto reductase</fullName>
    </recommendedName>
</protein>